<keyword evidence="3 14" id="KW-1003">Cell membrane</keyword>
<evidence type="ECO:0000313" key="15">
    <source>
        <dbReference type="EMBL" id="EEW23942.1"/>
    </source>
</evidence>
<evidence type="ECO:0000256" key="2">
    <source>
        <dbReference type="ARBA" id="ARBA00022448"/>
    </source>
</evidence>
<feature type="binding site" evidence="14">
    <location>
        <position position="74"/>
    </location>
    <ligand>
        <name>Na(+)</name>
        <dbReference type="ChEBI" id="CHEBI:29101"/>
        <note>structural</note>
    </ligand>
</feature>
<dbReference type="PANTHER" id="PTHR28259">
    <property type="entry name" value="FLUORIDE EXPORT PROTEIN 1-RELATED"/>
    <property type="match status" value="1"/>
</dbReference>
<comment type="activity regulation">
    <text evidence="14">Na(+) is not transported, but it plays an essential structural role and its presence is essential for fluoride channel function.</text>
</comment>
<evidence type="ECO:0000256" key="10">
    <source>
        <dbReference type="ARBA" id="ARBA00023136"/>
    </source>
</evidence>
<evidence type="ECO:0000313" key="16">
    <source>
        <dbReference type="Proteomes" id="UP000010121"/>
    </source>
</evidence>
<evidence type="ECO:0000256" key="1">
    <source>
        <dbReference type="ARBA" id="ARBA00004651"/>
    </source>
</evidence>
<dbReference type="NCBIfam" id="TIGR00494">
    <property type="entry name" value="crcB"/>
    <property type="match status" value="1"/>
</dbReference>
<evidence type="ECO:0000256" key="14">
    <source>
        <dbReference type="HAMAP-Rule" id="MF_00454"/>
    </source>
</evidence>
<dbReference type="STRING" id="371731.Rsw2DRAFT_3113"/>
<comment type="similarity">
    <text evidence="12 14">Belongs to the fluoride channel Fluc/FEX (TC 1.A.43) family.</text>
</comment>
<proteinExistence type="inferred from homology"/>
<evidence type="ECO:0000256" key="12">
    <source>
        <dbReference type="ARBA" id="ARBA00035120"/>
    </source>
</evidence>
<dbReference type="NCBIfam" id="NF010794">
    <property type="entry name" value="PRK14198.1"/>
    <property type="match status" value="1"/>
</dbReference>
<evidence type="ECO:0000256" key="3">
    <source>
        <dbReference type="ARBA" id="ARBA00022475"/>
    </source>
</evidence>
<keyword evidence="10 14" id="KW-0472">Membrane</keyword>
<name>C8S4Y5_9RHOB</name>
<reference evidence="15 16" key="1">
    <citation type="submission" date="2009-08" db="EMBL/GenBank/DDBJ databases">
        <title>The draft genome of Rhodobacter sp. SW2.</title>
        <authorList>
            <consortium name="US DOE Joint Genome Institute (JGI-PGF)"/>
            <person name="Lucas S."/>
            <person name="Copeland A."/>
            <person name="Lapidus A."/>
            <person name="Glavina del Rio T."/>
            <person name="Tice H."/>
            <person name="Bruce D."/>
            <person name="Goodwin L."/>
            <person name="Pitluck S."/>
            <person name="Larimer F."/>
            <person name="Land M.L."/>
            <person name="Hauser L."/>
            <person name="Emerson D."/>
        </authorList>
    </citation>
    <scope>NUCLEOTIDE SEQUENCE [LARGE SCALE GENOMIC DNA]</scope>
    <source>
        <strain evidence="15 16">SW2</strain>
    </source>
</reference>
<dbReference type="eggNOG" id="COG0239">
    <property type="taxonomic scope" value="Bacteria"/>
</dbReference>
<dbReference type="InterPro" id="IPR003691">
    <property type="entry name" value="FluC"/>
</dbReference>
<dbReference type="PANTHER" id="PTHR28259:SF18">
    <property type="entry name" value="FLUORIDE-SPECIFIC ION CHANNEL FLUC"/>
    <property type="match status" value="1"/>
</dbReference>
<comment type="catalytic activity">
    <reaction evidence="13">
        <text>fluoride(in) = fluoride(out)</text>
        <dbReference type="Rhea" id="RHEA:76159"/>
        <dbReference type="ChEBI" id="CHEBI:17051"/>
    </reaction>
    <physiologicalReaction direction="left-to-right" evidence="13">
        <dbReference type="Rhea" id="RHEA:76160"/>
    </physiologicalReaction>
</comment>
<gene>
    <name evidence="14" type="primary">fluC</name>
    <name evidence="14" type="synonym">crcB</name>
    <name evidence="15" type="ORF">Rsw2DRAFT_3113</name>
</gene>
<evidence type="ECO:0000256" key="13">
    <source>
        <dbReference type="ARBA" id="ARBA00035585"/>
    </source>
</evidence>
<evidence type="ECO:0000256" key="7">
    <source>
        <dbReference type="ARBA" id="ARBA00022989"/>
    </source>
</evidence>
<feature type="transmembrane region" description="Helical" evidence="14">
    <location>
        <begin position="64"/>
        <end position="84"/>
    </location>
</feature>
<evidence type="ECO:0000256" key="4">
    <source>
        <dbReference type="ARBA" id="ARBA00022519"/>
    </source>
</evidence>
<keyword evidence="2 14" id="KW-0813">Transport</keyword>
<dbReference type="Pfam" id="PF02537">
    <property type="entry name" value="CRCB"/>
    <property type="match status" value="1"/>
</dbReference>
<dbReference type="OrthoDB" id="9806299at2"/>
<comment type="caution">
    <text evidence="15">The sequence shown here is derived from an EMBL/GenBank/DDBJ whole genome shotgun (WGS) entry which is preliminary data.</text>
</comment>
<accession>C8S4Y5</accession>
<dbReference type="GO" id="GO:0062054">
    <property type="term" value="F:fluoride channel activity"/>
    <property type="evidence" value="ECO:0007669"/>
    <property type="project" value="UniProtKB-UniRule"/>
</dbReference>
<dbReference type="NCBIfam" id="NF010805">
    <property type="entry name" value="PRK14209.1"/>
    <property type="match status" value="1"/>
</dbReference>
<sequence length="125" mass="12784">MINTLPQVALGGAIGASLRYVTNVAAMRAFGPGFPMATMLVNVLGSFAMGVLVVVLAQKGGTRFAPFLMTGILGGFTTFSAFSLDALTLWERGQVGLAAAYVLGSVALSLAAIVAGVWVTRGIFA</sequence>
<evidence type="ECO:0000256" key="9">
    <source>
        <dbReference type="ARBA" id="ARBA00023065"/>
    </source>
</evidence>
<keyword evidence="8 14" id="KW-0915">Sodium</keyword>
<evidence type="ECO:0000256" key="8">
    <source>
        <dbReference type="ARBA" id="ARBA00023053"/>
    </source>
</evidence>
<dbReference type="GO" id="GO:0140114">
    <property type="term" value="P:cellular detoxification of fluoride"/>
    <property type="evidence" value="ECO:0007669"/>
    <property type="project" value="UniProtKB-UniRule"/>
</dbReference>
<dbReference type="HAMAP" id="MF_00454">
    <property type="entry name" value="FluC"/>
    <property type="match status" value="1"/>
</dbReference>
<keyword evidence="11 14" id="KW-0407">Ion channel</keyword>
<keyword evidence="7 14" id="KW-1133">Transmembrane helix</keyword>
<evidence type="ECO:0000256" key="11">
    <source>
        <dbReference type="ARBA" id="ARBA00023303"/>
    </source>
</evidence>
<feature type="transmembrane region" description="Helical" evidence="14">
    <location>
        <begin position="96"/>
        <end position="119"/>
    </location>
</feature>
<dbReference type="GO" id="GO:0046872">
    <property type="term" value="F:metal ion binding"/>
    <property type="evidence" value="ECO:0007669"/>
    <property type="project" value="UniProtKB-KW"/>
</dbReference>
<dbReference type="AlphaFoldDB" id="C8S4Y5"/>
<evidence type="ECO:0000256" key="5">
    <source>
        <dbReference type="ARBA" id="ARBA00022692"/>
    </source>
</evidence>
<keyword evidence="6 14" id="KW-0479">Metal-binding</keyword>
<dbReference type="Proteomes" id="UP000010121">
    <property type="component" value="Unassembled WGS sequence"/>
</dbReference>
<evidence type="ECO:0000256" key="6">
    <source>
        <dbReference type="ARBA" id="ARBA00022723"/>
    </source>
</evidence>
<keyword evidence="4" id="KW-0997">Cell inner membrane</keyword>
<feature type="binding site" evidence="14">
    <location>
        <position position="77"/>
    </location>
    <ligand>
        <name>Na(+)</name>
        <dbReference type="ChEBI" id="CHEBI:29101"/>
        <note>structural</note>
    </ligand>
</feature>
<keyword evidence="16" id="KW-1185">Reference proteome</keyword>
<organism evidence="15 16">
    <name type="scientific">Rhodobacter ferrooxidans</name>
    <dbReference type="NCBI Taxonomy" id="371731"/>
    <lineage>
        <taxon>Bacteria</taxon>
        <taxon>Pseudomonadati</taxon>
        <taxon>Pseudomonadota</taxon>
        <taxon>Alphaproteobacteria</taxon>
        <taxon>Rhodobacterales</taxon>
        <taxon>Rhodobacter group</taxon>
        <taxon>Rhodobacter</taxon>
    </lineage>
</organism>
<comment type="function">
    <text evidence="14">Fluoride-specific ion channel. Important for reducing fluoride concentration in the cell, thus reducing its toxicity.</text>
</comment>
<feature type="transmembrane region" description="Helical" evidence="14">
    <location>
        <begin position="36"/>
        <end position="57"/>
    </location>
</feature>
<dbReference type="EMBL" id="ACYY01000029">
    <property type="protein sequence ID" value="EEW23942.1"/>
    <property type="molecule type" value="Genomic_DNA"/>
</dbReference>
<protein>
    <recommendedName>
        <fullName evidence="14">Fluoride-specific ion channel FluC</fullName>
    </recommendedName>
</protein>
<keyword evidence="9 14" id="KW-0406">Ion transport</keyword>
<keyword evidence="5 14" id="KW-0812">Transmembrane</keyword>
<dbReference type="RefSeq" id="WP_008032650.1">
    <property type="nucleotide sequence ID" value="NZ_ACYY01000029.1"/>
</dbReference>
<comment type="subcellular location">
    <subcellularLocation>
        <location evidence="1 14">Cell membrane</location>
        <topology evidence="1 14">Multi-pass membrane protein</topology>
    </subcellularLocation>
</comment>
<dbReference type="GO" id="GO:0005886">
    <property type="term" value="C:plasma membrane"/>
    <property type="evidence" value="ECO:0007669"/>
    <property type="project" value="UniProtKB-SubCell"/>
</dbReference>